<dbReference type="Bgee" id="ENSGACG00000005300">
    <property type="expression patterns" value="Expressed in spleen and 6 other cell types or tissues"/>
</dbReference>
<name>G3NNU7_GASAC</name>
<sequence>CKTEKNGIKLKAAALAVLSTDPVHCDSGAYEAFFGGGTKLTVLGKKYEYLLKLWTHKMYFTEV</sequence>
<organism evidence="1">
    <name type="scientific">Gasterosteus aculeatus</name>
    <name type="common">Three-spined stickleback</name>
    <dbReference type="NCBI Taxonomy" id="69293"/>
    <lineage>
        <taxon>Eukaryota</taxon>
        <taxon>Metazoa</taxon>
        <taxon>Chordata</taxon>
        <taxon>Craniata</taxon>
        <taxon>Vertebrata</taxon>
        <taxon>Euteleostomi</taxon>
        <taxon>Actinopterygii</taxon>
        <taxon>Neopterygii</taxon>
        <taxon>Teleostei</taxon>
        <taxon>Neoteleostei</taxon>
        <taxon>Acanthomorphata</taxon>
        <taxon>Eupercaria</taxon>
        <taxon>Perciformes</taxon>
        <taxon>Cottioidei</taxon>
        <taxon>Gasterosteales</taxon>
        <taxon>Gasterosteidae</taxon>
        <taxon>Gasterosteus</taxon>
    </lineage>
</organism>
<reference evidence="1" key="2">
    <citation type="submission" date="2024-04" db="UniProtKB">
        <authorList>
            <consortium name="Ensembl"/>
        </authorList>
    </citation>
    <scope>IDENTIFICATION</scope>
</reference>
<dbReference type="Ensembl" id="ENSGACT00000007029.1">
    <property type="protein sequence ID" value="ENSGACP00000007011.1"/>
    <property type="gene ID" value="ENSGACG00000005300.1"/>
</dbReference>
<proteinExistence type="predicted"/>
<protein>
    <submittedName>
        <fullName evidence="1">Uncharacterized protein</fullName>
    </submittedName>
</protein>
<accession>G3NNU7</accession>
<evidence type="ECO:0000313" key="1">
    <source>
        <dbReference type="Ensembl" id="ENSGACP00000007011.1"/>
    </source>
</evidence>
<reference evidence="1" key="1">
    <citation type="submission" date="2006-01" db="EMBL/GenBank/DDBJ databases">
        <authorList>
            <person name="Lindblad-Toh K."/>
            <person name="Mauceli E."/>
            <person name="Grabherr M."/>
            <person name="Chang J.L."/>
            <person name="Lander E.S."/>
        </authorList>
    </citation>
    <scope>NUCLEOTIDE SEQUENCE [LARGE SCALE GENOMIC DNA]</scope>
</reference>
<dbReference type="InParanoid" id="G3NNU7"/>
<dbReference type="AlphaFoldDB" id="G3NNU7"/>